<dbReference type="InterPro" id="IPR050882">
    <property type="entry name" value="Prepilin_peptidase/N-MTase"/>
</dbReference>
<dbReference type="EC" id="2.1.1.-" evidence="9"/>
<dbReference type="Pfam" id="PF06750">
    <property type="entry name" value="A24_N_bact"/>
    <property type="match status" value="1"/>
</dbReference>
<feature type="domain" description="Prepilin peptidase A24 N-terminal" evidence="12">
    <location>
        <begin position="19"/>
        <end position="109"/>
    </location>
</feature>
<keyword evidence="3" id="KW-1003">Cell membrane</keyword>
<gene>
    <name evidence="13" type="ORF">HBF26_07385</name>
</gene>
<feature type="transmembrane region" description="Helical" evidence="10">
    <location>
        <begin position="164"/>
        <end position="186"/>
    </location>
</feature>
<feature type="transmembrane region" description="Helical" evidence="10">
    <location>
        <begin position="206"/>
        <end position="231"/>
    </location>
</feature>
<evidence type="ECO:0000256" key="6">
    <source>
        <dbReference type="ARBA" id="ARBA00022989"/>
    </source>
</evidence>
<organism evidence="13 14">
    <name type="scientific">Luteibacter jiangsuensis</name>
    <dbReference type="NCBI Taxonomy" id="637577"/>
    <lineage>
        <taxon>Bacteria</taxon>
        <taxon>Pseudomonadati</taxon>
        <taxon>Pseudomonadota</taxon>
        <taxon>Gammaproteobacteria</taxon>
        <taxon>Lysobacterales</taxon>
        <taxon>Rhodanobacteraceae</taxon>
        <taxon>Luteibacter</taxon>
    </lineage>
</organism>
<dbReference type="InterPro" id="IPR000045">
    <property type="entry name" value="Prepilin_IV_endopep_pep"/>
</dbReference>
<comment type="catalytic activity">
    <reaction evidence="9">
        <text>Typically cleaves a -Gly-|-Phe- bond to release an N-terminal, basic peptide of 5-8 residues from type IV prepilin, and then N-methylates the new N-terminal amino group, the methyl donor being S-adenosyl-L-methionine.</text>
        <dbReference type="EC" id="3.4.23.43"/>
    </reaction>
</comment>
<reference evidence="13 14" key="1">
    <citation type="journal article" date="2011" name="Curr. Microbiol.">
        <title>Luteibacter jiangsuensis sp. nov.: a methamidophos-degrading bacterium isolated from a methamidophos-manufacturing factory.</title>
        <authorList>
            <person name="Wang L."/>
            <person name="Wang G.L."/>
            <person name="Li S.P."/>
            <person name="Jiang J.D."/>
        </authorList>
    </citation>
    <scope>NUCLEOTIDE SEQUENCE [LARGE SCALE GENOMIC DNA]</scope>
    <source>
        <strain evidence="13 14">CGMCC 1.10133</strain>
    </source>
</reference>
<sequence>MISSPTTSPWWTTAFAGFVGLCVGSFLNVVIHRLPPLLFARAADETVTEGLCFSRSRCNACRTAIAARDNIPLLSYVLLRGRCRRCHARISLRYPIVEGSVALLFGYLAAAKGLSYTTVGLGALFACLVVLAAIDLDHMLLPDVITLPLLAAGLAFNAGPGLVAFPAAAVGAAMGLLFLWAVALVAKRLAGREALGFGDAKLLAAVGAWLGFACIVPTVLIAIVVTSAAMLGARSCPRLRHTSPMPFGPGLALGAVLVALYT</sequence>
<keyword evidence="9" id="KW-0489">Methyltransferase</keyword>
<evidence type="ECO:0000256" key="1">
    <source>
        <dbReference type="ARBA" id="ARBA00004429"/>
    </source>
</evidence>
<dbReference type="RefSeq" id="WP_167124619.1">
    <property type="nucleotide sequence ID" value="NZ_JAAQQR010000003.1"/>
</dbReference>
<dbReference type="InterPro" id="IPR010627">
    <property type="entry name" value="Prepilin_pept_A24_N"/>
</dbReference>
<keyword evidence="9" id="KW-0511">Multifunctional enzyme</keyword>
<comment type="similarity">
    <text evidence="2 8">Belongs to the peptidase A24 family.</text>
</comment>
<evidence type="ECO:0000256" key="4">
    <source>
        <dbReference type="ARBA" id="ARBA00022519"/>
    </source>
</evidence>
<keyword evidence="4" id="KW-0997">Cell inner membrane</keyword>
<proteinExistence type="inferred from homology"/>
<dbReference type="InterPro" id="IPR014032">
    <property type="entry name" value="Peptidase_A24A_bac"/>
</dbReference>
<keyword evidence="9" id="KW-0378">Hydrolase</keyword>
<feature type="transmembrane region" description="Helical" evidence="10">
    <location>
        <begin position="114"/>
        <end position="133"/>
    </location>
</feature>
<comment type="caution">
    <text evidence="13">The sequence shown here is derived from an EMBL/GenBank/DDBJ whole genome shotgun (WGS) entry which is preliminary data.</text>
</comment>
<evidence type="ECO:0000256" key="2">
    <source>
        <dbReference type="ARBA" id="ARBA00005801"/>
    </source>
</evidence>
<evidence type="ECO:0000313" key="14">
    <source>
        <dbReference type="Proteomes" id="UP001429601"/>
    </source>
</evidence>
<dbReference type="Proteomes" id="UP001429601">
    <property type="component" value="Unassembled WGS sequence"/>
</dbReference>
<feature type="transmembrane region" description="Helical" evidence="10">
    <location>
        <begin position="12"/>
        <end position="31"/>
    </location>
</feature>
<keyword evidence="9" id="KW-0645">Protease</keyword>
<evidence type="ECO:0000256" key="5">
    <source>
        <dbReference type="ARBA" id="ARBA00022692"/>
    </source>
</evidence>
<evidence type="ECO:0000313" key="13">
    <source>
        <dbReference type="EMBL" id="NID04704.1"/>
    </source>
</evidence>
<dbReference type="Pfam" id="PF01478">
    <property type="entry name" value="Peptidase_A24"/>
    <property type="match status" value="1"/>
</dbReference>
<feature type="domain" description="Prepilin type IV endopeptidase peptidase" evidence="11">
    <location>
        <begin position="124"/>
        <end position="228"/>
    </location>
</feature>
<evidence type="ECO:0000259" key="11">
    <source>
        <dbReference type="Pfam" id="PF01478"/>
    </source>
</evidence>
<feature type="transmembrane region" description="Helical" evidence="10">
    <location>
        <begin position="243"/>
        <end position="261"/>
    </location>
</feature>
<evidence type="ECO:0000256" key="8">
    <source>
        <dbReference type="RuleBase" id="RU003793"/>
    </source>
</evidence>
<protein>
    <recommendedName>
        <fullName evidence="9">Prepilin leader peptidase/N-methyltransferase</fullName>
        <ecNumber evidence="9">2.1.1.-</ecNumber>
        <ecNumber evidence="9">3.4.23.43</ecNumber>
    </recommendedName>
</protein>
<evidence type="ECO:0000256" key="9">
    <source>
        <dbReference type="RuleBase" id="RU003794"/>
    </source>
</evidence>
<dbReference type="EC" id="3.4.23.43" evidence="9"/>
<comment type="subcellular location">
    <subcellularLocation>
        <location evidence="1">Cell inner membrane</location>
        <topology evidence="1">Multi-pass membrane protein</topology>
    </subcellularLocation>
    <subcellularLocation>
        <location evidence="9">Cell membrane</location>
        <topology evidence="9">Multi-pass membrane protein</topology>
    </subcellularLocation>
</comment>
<evidence type="ECO:0000256" key="3">
    <source>
        <dbReference type="ARBA" id="ARBA00022475"/>
    </source>
</evidence>
<evidence type="ECO:0000259" key="12">
    <source>
        <dbReference type="Pfam" id="PF06750"/>
    </source>
</evidence>
<keyword evidence="14" id="KW-1185">Reference proteome</keyword>
<evidence type="ECO:0000256" key="10">
    <source>
        <dbReference type="SAM" id="Phobius"/>
    </source>
</evidence>
<accession>A0ABX0Q2F8</accession>
<name>A0ABX0Q2F8_9GAMM</name>
<evidence type="ECO:0000256" key="7">
    <source>
        <dbReference type="ARBA" id="ARBA00023136"/>
    </source>
</evidence>
<keyword evidence="6 10" id="KW-1133">Transmembrane helix</keyword>
<keyword evidence="7 10" id="KW-0472">Membrane</keyword>
<dbReference type="PANTHER" id="PTHR30487:SF0">
    <property type="entry name" value="PREPILIN LEADER PEPTIDASE_N-METHYLTRANSFERASE-RELATED"/>
    <property type="match status" value="1"/>
</dbReference>
<keyword evidence="5 9" id="KW-0812">Transmembrane</keyword>
<comment type="function">
    <text evidence="9">Plays an essential role in type IV pili and type II pseudopili formation by proteolytically removing the leader sequence from substrate proteins and subsequently monomethylating the alpha-amino group of the newly exposed N-terminal phenylalanine.</text>
</comment>
<dbReference type="PANTHER" id="PTHR30487">
    <property type="entry name" value="TYPE 4 PREPILIN-LIKE PROTEINS LEADER PEPTIDE-PROCESSING ENZYME"/>
    <property type="match status" value="1"/>
</dbReference>
<dbReference type="Gene3D" id="1.20.120.1220">
    <property type="match status" value="1"/>
</dbReference>
<keyword evidence="9" id="KW-0808">Transferase</keyword>
<dbReference type="EMBL" id="JAAQQR010000003">
    <property type="protein sequence ID" value="NID04704.1"/>
    <property type="molecule type" value="Genomic_DNA"/>
</dbReference>
<dbReference type="PRINTS" id="PR00864">
    <property type="entry name" value="PREPILNPTASE"/>
</dbReference>